<evidence type="ECO:0000259" key="4">
    <source>
        <dbReference type="Pfam" id="PF00107"/>
    </source>
</evidence>
<dbReference type="Pfam" id="PF00107">
    <property type="entry name" value="ADH_zinc_N"/>
    <property type="match status" value="1"/>
</dbReference>
<dbReference type="Proteomes" id="UP000253153">
    <property type="component" value="Unassembled WGS sequence"/>
</dbReference>
<dbReference type="GO" id="GO:0016651">
    <property type="term" value="F:oxidoreductase activity, acting on NAD(P)H"/>
    <property type="evidence" value="ECO:0007669"/>
    <property type="project" value="InterPro"/>
</dbReference>
<protein>
    <recommendedName>
        <fullName evidence="4">Alcohol dehydrogenase-like C-terminal domain-containing protein</fullName>
    </recommendedName>
</protein>
<organism evidence="5 6">
    <name type="scientific">Fusarium coffeatum</name>
    <dbReference type="NCBI Taxonomy" id="231269"/>
    <lineage>
        <taxon>Eukaryota</taxon>
        <taxon>Fungi</taxon>
        <taxon>Dikarya</taxon>
        <taxon>Ascomycota</taxon>
        <taxon>Pezizomycotina</taxon>
        <taxon>Sordariomycetes</taxon>
        <taxon>Hypocreomycetidae</taxon>
        <taxon>Hypocreales</taxon>
        <taxon>Nectriaceae</taxon>
        <taxon>Fusarium</taxon>
        <taxon>Fusarium incarnatum-equiseti species complex</taxon>
    </lineage>
</organism>
<evidence type="ECO:0000256" key="1">
    <source>
        <dbReference type="ARBA" id="ARBA00008072"/>
    </source>
</evidence>
<dbReference type="InterPro" id="IPR047122">
    <property type="entry name" value="Trans-enoyl_RdTase-like"/>
</dbReference>
<comment type="caution">
    <text evidence="5">The sequence shown here is derived from an EMBL/GenBank/DDBJ whole genome shotgun (WGS) entry which is preliminary data.</text>
</comment>
<reference evidence="5 6" key="1">
    <citation type="submission" date="2018-06" db="EMBL/GenBank/DDBJ databases">
        <title>Fusarium incarnatum-equiseti species complex species 28.</title>
        <authorList>
            <person name="Gardiner D.M."/>
        </authorList>
    </citation>
    <scope>NUCLEOTIDE SEQUENCE [LARGE SCALE GENOMIC DNA]</scope>
    <source>
        <strain evidence="5 6">FIESC_28</strain>
    </source>
</reference>
<sequence>MTAPYVTPGAVAGFDFAGVVEMVGPDATKCDIRVGDRVCTAIMGMNPLDPTVAIQLVKLAGFAPITTCSPRNFELVKSYGASAIFDYNDPDCISDIKKHTKNNIRYALNCIFTTQNMQFCYQAIGRPGGKYTALEPYSEAIAGTRKIV</sequence>
<evidence type="ECO:0000256" key="2">
    <source>
        <dbReference type="ARBA" id="ARBA00011245"/>
    </source>
</evidence>
<dbReference type="GeneID" id="41992873"/>
<dbReference type="EMBL" id="QKXC01000069">
    <property type="protein sequence ID" value="RBR23812.1"/>
    <property type="molecule type" value="Genomic_DNA"/>
</dbReference>
<dbReference type="OrthoDB" id="48317at2759"/>
<dbReference type="PANTHER" id="PTHR45348:SF1">
    <property type="entry name" value="TRANS-ENOYL REDUCTASE STHE"/>
    <property type="match status" value="1"/>
</dbReference>
<accession>A0A366S470</accession>
<comment type="similarity">
    <text evidence="1">Belongs to the zinc-containing alcohol dehydrogenase family.</text>
</comment>
<dbReference type="Gene3D" id="3.90.180.10">
    <property type="entry name" value="Medium-chain alcohol dehydrogenases, catalytic domain"/>
    <property type="match status" value="1"/>
</dbReference>
<name>A0A366S470_9HYPO</name>
<dbReference type="SUPFAM" id="SSF51735">
    <property type="entry name" value="NAD(P)-binding Rossmann-fold domains"/>
    <property type="match status" value="1"/>
</dbReference>
<dbReference type="InterPro" id="IPR013149">
    <property type="entry name" value="ADH-like_C"/>
</dbReference>
<dbReference type="RefSeq" id="XP_031018403.1">
    <property type="nucleotide sequence ID" value="XM_031157577.1"/>
</dbReference>
<evidence type="ECO:0000256" key="3">
    <source>
        <dbReference type="ARBA" id="ARBA00023002"/>
    </source>
</evidence>
<dbReference type="Gene3D" id="3.40.50.720">
    <property type="entry name" value="NAD(P)-binding Rossmann-like Domain"/>
    <property type="match status" value="1"/>
</dbReference>
<comment type="subunit">
    <text evidence="2">Monomer.</text>
</comment>
<dbReference type="InterPro" id="IPR011032">
    <property type="entry name" value="GroES-like_sf"/>
</dbReference>
<feature type="domain" description="Alcohol dehydrogenase-like C-terminal" evidence="4">
    <location>
        <begin position="52"/>
        <end position="130"/>
    </location>
</feature>
<dbReference type="SUPFAM" id="SSF50129">
    <property type="entry name" value="GroES-like"/>
    <property type="match status" value="1"/>
</dbReference>
<evidence type="ECO:0000313" key="6">
    <source>
        <dbReference type="Proteomes" id="UP000253153"/>
    </source>
</evidence>
<dbReference type="PANTHER" id="PTHR45348">
    <property type="entry name" value="HYPOTHETICAL OXIDOREDUCTASE (EUROFUNG)"/>
    <property type="match status" value="1"/>
</dbReference>
<keyword evidence="6" id="KW-1185">Reference proteome</keyword>
<keyword evidence="3" id="KW-0560">Oxidoreductase</keyword>
<dbReference type="InterPro" id="IPR036291">
    <property type="entry name" value="NAD(P)-bd_dom_sf"/>
</dbReference>
<dbReference type="AlphaFoldDB" id="A0A366S470"/>
<gene>
    <name evidence="5" type="ORF">FIESC28_03428</name>
</gene>
<proteinExistence type="inferred from homology"/>
<evidence type="ECO:0000313" key="5">
    <source>
        <dbReference type="EMBL" id="RBR23812.1"/>
    </source>
</evidence>